<dbReference type="Gene3D" id="1.20.1720.10">
    <property type="entry name" value="Multidrug resistance protein D"/>
    <property type="match status" value="1"/>
</dbReference>
<comment type="subcellular location">
    <subcellularLocation>
        <location evidence="1">Cell membrane</location>
        <topology evidence="1">Multi-pass membrane protein</topology>
    </subcellularLocation>
</comment>
<feature type="domain" description="Major facilitator superfamily (MFS) profile" evidence="9">
    <location>
        <begin position="26"/>
        <end position="481"/>
    </location>
</feature>
<dbReference type="PROSITE" id="PS50850">
    <property type="entry name" value="MFS"/>
    <property type="match status" value="1"/>
</dbReference>
<sequence length="513" mass="53120">MSQQTLSTSTSTIQRTEAPPHRRGLALAIIVTCQLMLILDATVMNVALPRIQVGLHFSSTSLAWVMSSYTLAYGGLLLLGGRAGDILGRRRMFVLGIALFTVASLAGGFATSSAWLLAARVAQGVGAAAAGPSTIALIATTFTEPRERIKALALLSGVASGGFAVGLVLGGVLTEIASWRWVLFINVPFGLAAVLLAPRYVREPQRHPARVDLPGAVTGTGAIAALVYSFINAASAGWSSNQTRLTLAAGVLLLIAFLVIELRTKAPIMPLRLFADRNRAAAYVNFLLGPAAMMSMFFFLTQFLQEVRGFSALSTGFAFLPMAAGMFGMTRLVPRLLPRFGPKPLAVTGALVMIAGLVWLTQISVNSGYTDAILGPMVLLGLGGGLSFSPLTPVVMAGVEPKDAGAAGGVLQTMQQTGTSLGLAVLVTVFGTASRHAAVNAPAGAAGAAHILVSGMDAAFTVGTFIAVAAFLVALTFRHTNLGTGHPAPGQARHAGPAPRESDEIAEPVVLLD</sequence>
<feature type="transmembrane region" description="Helical" evidence="8">
    <location>
        <begin position="377"/>
        <end position="399"/>
    </location>
</feature>
<feature type="transmembrane region" description="Helical" evidence="8">
    <location>
        <begin position="458"/>
        <end position="477"/>
    </location>
</feature>
<feature type="transmembrane region" description="Helical" evidence="8">
    <location>
        <begin position="121"/>
        <end position="139"/>
    </location>
</feature>
<keyword evidence="11" id="KW-1185">Reference proteome</keyword>
<feature type="transmembrane region" description="Helical" evidence="8">
    <location>
        <begin position="243"/>
        <end position="262"/>
    </location>
</feature>
<dbReference type="Pfam" id="PF07690">
    <property type="entry name" value="MFS_1"/>
    <property type="match status" value="1"/>
</dbReference>
<evidence type="ECO:0000256" key="2">
    <source>
        <dbReference type="ARBA" id="ARBA00022448"/>
    </source>
</evidence>
<feature type="transmembrane region" description="Helical" evidence="8">
    <location>
        <begin position="25"/>
        <end position="48"/>
    </location>
</feature>
<evidence type="ECO:0000256" key="3">
    <source>
        <dbReference type="ARBA" id="ARBA00022475"/>
    </source>
</evidence>
<dbReference type="InterPro" id="IPR011701">
    <property type="entry name" value="MFS"/>
</dbReference>
<feature type="transmembrane region" description="Helical" evidence="8">
    <location>
        <begin position="420"/>
        <end position="438"/>
    </location>
</feature>
<evidence type="ECO:0000259" key="9">
    <source>
        <dbReference type="PROSITE" id="PS50850"/>
    </source>
</evidence>
<dbReference type="PANTHER" id="PTHR42718:SF46">
    <property type="entry name" value="BLR6921 PROTEIN"/>
    <property type="match status" value="1"/>
</dbReference>
<dbReference type="SUPFAM" id="SSF103473">
    <property type="entry name" value="MFS general substrate transporter"/>
    <property type="match status" value="1"/>
</dbReference>
<accession>A0ABP9RWG4</accession>
<evidence type="ECO:0000256" key="4">
    <source>
        <dbReference type="ARBA" id="ARBA00022692"/>
    </source>
</evidence>
<feature type="transmembrane region" description="Helical" evidence="8">
    <location>
        <begin position="179"/>
        <end position="201"/>
    </location>
</feature>
<evidence type="ECO:0000256" key="7">
    <source>
        <dbReference type="SAM" id="MobiDB-lite"/>
    </source>
</evidence>
<name>A0ABP9RWG4_9ACTN</name>
<comment type="caution">
    <text evidence="10">The sequence shown here is derived from an EMBL/GenBank/DDBJ whole genome shotgun (WGS) entry which is preliminary data.</text>
</comment>
<gene>
    <name evidence="10" type="ORF">GCM10023322_37060</name>
</gene>
<feature type="transmembrane region" description="Helical" evidence="8">
    <location>
        <begin position="345"/>
        <end position="365"/>
    </location>
</feature>
<proteinExistence type="predicted"/>
<keyword evidence="4 8" id="KW-0812">Transmembrane</keyword>
<evidence type="ECO:0000313" key="11">
    <source>
        <dbReference type="Proteomes" id="UP001501570"/>
    </source>
</evidence>
<feature type="transmembrane region" description="Helical" evidence="8">
    <location>
        <begin position="151"/>
        <end position="173"/>
    </location>
</feature>
<dbReference type="InterPro" id="IPR036259">
    <property type="entry name" value="MFS_trans_sf"/>
</dbReference>
<feature type="transmembrane region" description="Helical" evidence="8">
    <location>
        <begin position="60"/>
        <end position="80"/>
    </location>
</feature>
<evidence type="ECO:0000313" key="10">
    <source>
        <dbReference type="EMBL" id="GAA5187837.1"/>
    </source>
</evidence>
<feature type="region of interest" description="Disordered" evidence="7">
    <location>
        <begin position="484"/>
        <end position="513"/>
    </location>
</feature>
<reference evidence="11" key="1">
    <citation type="journal article" date="2019" name="Int. J. Syst. Evol. Microbiol.">
        <title>The Global Catalogue of Microorganisms (GCM) 10K type strain sequencing project: providing services to taxonomists for standard genome sequencing and annotation.</title>
        <authorList>
            <consortium name="The Broad Institute Genomics Platform"/>
            <consortium name="The Broad Institute Genome Sequencing Center for Infectious Disease"/>
            <person name="Wu L."/>
            <person name="Ma J."/>
        </authorList>
    </citation>
    <scope>NUCLEOTIDE SEQUENCE [LARGE SCALE GENOMIC DNA]</scope>
    <source>
        <strain evidence="11">JCM 18304</strain>
    </source>
</reference>
<evidence type="ECO:0000256" key="6">
    <source>
        <dbReference type="ARBA" id="ARBA00023136"/>
    </source>
</evidence>
<feature type="transmembrane region" description="Helical" evidence="8">
    <location>
        <begin position="310"/>
        <end position="333"/>
    </location>
</feature>
<keyword evidence="6 8" id="KW-0472">Membrane</keyword>
<dbReference type="CDD" id="cd17321">
    <property type="entry name" value="MFS_MMR_MDR_like"/>
    <property type="match status" value="1"/>
</dbReference>
<dbReference type="Gene3D" id="1.20.1250.20">
    <property type="entry name" value="MFS general substrate transporter like domains"/>
    <property type="match status" value="1"/>
</dbReference>
<protein>
    <submittedName>
        <fullName evidence="10">MFS transporter</fullName>
    </submittedName>
</protein>
<feature type="transmembrane region" description="Helical" evidence="8">
    <location>
        <begin position="283"/>
        <end position="304"/>
    </location>
</feature>
<feature type="transmembrane region" description="Helical" evidence="8">
    <location>
        <begin position="213"/>
        <end position="231"/>
    </location>
</feature>
<dbReference type="RefSeq" id="WP_345631138.1">
    <property type="nucleotide sequence ID" value="NZ_BAABJQ010000010.1"/>
</dbReference>
<keyword evidence="3" id="KW-1003">Cell membrane</keyword>
<keyword evidence="2" id="KW-0813">Transport</keyword>
<evidence type="ECO:0000256" key="8">
    <source>
        <dbReference type="SAM" id="Phobius"/>
    </source>
</evidence>
<evidence type="ECO:0000256" key="1">
    <source>
        <dbReference type="ARBA" id="ARBA00004651"/>
    </source>
</evidence>
<evidence type="ECO:0000256" key="5">
    <source>
        <dbReference type="ARBA" id="ARBA00022989"/>
    </source>
</evidence>
<dbReference type="PANTHER" id="PTHR42718">
    <property type="entry name" value="MAJOR FACILITATOR SUPERFAMILY MULTIDRUG TRANSPORTER MFSC"/>
    <property type="match status" value="1"/>
</dbReference>
<dbReference type="InterPro" id="IPR020846">
    <property type="entry name" value="MFS_dom"/>
</dbReference>
<feature type="transmembrane region" description="Helical" evidence="8">
    <location>
        <begin position="92"/>
        <end position="115"/>
    </location>
</feature>
<organism evidence="10 11">
    <name type="scientific">Rugosimonospora acidiphila</name>
    <dbReference type="NCBI Taxonomy" id="556531"/>
    <lineage>
        <taxon>Bacteria</taxon>
        <taxon>Bacillati</taxon>
        <taxon>Actinomycetota</taxon>
        <taxon>Actinomycetes</taxon>
        <taxon>Micromonosporales</taxon>
        <taxon>Micromonosporaceae</taxon>
        <taxon>Rugosimonospora</taxon>
    </lineage>
</organism>
<keyword evidence="5 8" id="KW-1133">Transmembrane helix</keyword>
<dbReference type="EMBL" id="BAABJQ010000010">
    <property type="protein sequence ID" value="GAA5187837.1"/>
    <property type="molecule type" value="Genomic_DNA"/>
</dbReference>
<dbReference type="Proteomes" id="UP001501570">
    <property type="component" value="Unassembled WGS sequence"/>
</dbReference>